<feature type="transmembrane region" description="Helical" evidence="2">
    <location>
        <begin position="64"/>
        <end position="84"/>
    </location>
</feature>
<dbReference type="AlphaFoldDB" id="A0A143QTT9"/>
<reference evidence="4" key="2">
    <citation type="submission" date="2016-04" db="EMBL/GenBank/DDBJ databases">
        <title>Complete Genome and Plasmid Sequences for Rhodococcus fascians D188 and Draft Sequences for Rhodococcus spp. Isolates PBTS 1 and PBTS 2.</title>
        <authorList>
            <person name="Stamer R."/>
            <person name="Vereecke D."/>
            <person name="Zhang Y."/>
            <person name="Schilkey F."/>
            <person name="Devitt N."/>
            <person name="Randall J."/>
        </authorList>
    </citation>
    <scope>NUCLEOTIDE SEQUENCE [LARGE SCALE GENOMIC DNA]</scope>
    <source>
        <strain evidence="4">PBTS2</strain>
        <plasmid evidence="4">unnamed1</plasmid>
    </source>
</reference>
<dbReference type="KEGG" id="rhs:A3Q41_05021"/>
<dbReference type="Gene3D" id="2.160.20.80">
    <property type="entry name" value="E3 ubiquitin-protein ligase SopA"/>
    <property type="match status" value="1"/>
</dbReference>
<protein>
    <recommendedName>
        <fullName evidence="5">Pentapeptide repeat-containing protein</fullName>
    </recommendedName>
</protein>
<geneLocation type="plasmid" evidence="3 4">
    <name>unnamed1</name>
</geneLocation>
<evidence type="ECO:0000313" key="4">
    <source>
        <dbReference type="Proteomes" id="UP000076038"/>
    </source>
</evidence>
<dbReference type="Proteomes" id="UP000076038">
    <property type="component" value="Plasmid unnamed1"/>
</dbReference>
<dbReference type="PATRIC" id="fig|1653479.3.peg.5089"/>
<keyword evidence="4" id="KW-1185">Reference proteome</keyword>
<proteinExistence type="predicted"/>
<reference evidence="3 4" key="1">
    <citation type="journal article" date="2016" name="Genome Announc.">
        <title>Complete Genome and Plasmid Sequences for Rhodococcus fascians D188 and Draft Sequences for Rhodococcus Isolates PBTS 1 and PBTS 2.</title>
        <authorList>
            <person name="Stamler R.A."/>
            <person name="Vereecke D."/>
            <person name="Zhang Y."/>
            <person name="Schilkey F."/>
            <person name="Devitt N."/>
            <person name="Randall J.J."/>
        </authorList>
    </citation>
    <scope>NUCLEOTIDE SEQUENCE [LARGE SCALE GENOMIC DNA]</scope>
    <source>
        <strain evidence="3 4">PBTS2</strain>
        <plasmid evidence="3">unnamed1</plasmid>
    </source>
</reference>
<name>A0A143QTT9_RHOFA</name>
<accession>A0A143QTT9</accession>
<keyword evidence="2" id="KW-0472">Membrane</keyword>
<evidence type="ECO:0000313" key="3">
    <source>
        <dbReference type="EMBL" id="AMY26276.1"/>
    </source>
</evidence>
<sequence length="458" mass="50357">MTSERSPSNNSSIPKPLGRWVVYGAAATALLGGALFYLFAWQQLGQWWVWSLGDATGQQVFDSARTAVTLVGVVGLGGAAFLAYRRQKSTEETLDINRETTTHASKALEVSTKSLQVSTDTLILGQEQLVLGQKQFEHETVRILRERYTAATEQLGSSSFAVRLAGLYALAALADDWREIDKPSEQQACIDVICAYLRTPTIPMKEDVDEDNEPIFVEDVQAGSKAEHEVRRTAVRIIAERTRPRAAALPAPGSYAEFVDGPWSDRRFDLTGAELVDADFSSCTFDDLDLSNAQFIGQTTFSASELRRVHFTNARFYTHGLKTGRASFSAAHLRTAIFKDVGMLVPCTFDGTQFEESATFYGARFLASASFAGAHFSETSSTLFDEVDFGNDMITFARARFDGPVDFSTVDFTFTRRVDFEGAAGSTPPRIAPDTRDRFPGWPWTDDADADTDGPEPA</sequence>
<organism evidence="3 4">
    <name type="scientific">Rhodococcoides fascians</name>
    <name type="common">Rhodococcus fascians</name>
    <dbReference type="NCBI Taxonomy" id="1828"/>
    <lineage>
        <taxon>Bacteria</taxon>
        <taxon>Bacillati</taxon>
        <taxon>Actinomycetota</taxon>
        <taxon>Actinomycetes</taxon>
        <taxon>Mycobacteriales</taxon>
        <taxon>Nocardiaceae</taxon>
        <taxon>Rhodococcoides</taxon>
    </lineage>
</organism>
<feature type="region of interest" description="Disordered" evidence="1">
    <location>
        <begin position="423"/>
        <end position="458"/>
    </location>
</feature>
<keyword evidence="2" id="KW-0812">Transmembrane</keyword>
<dbReference type="EMBL" id="CP015221">
    <property type="protein sequence ID" value="AMY26276.1"/>
    <property type="molecule type" value="Genomic_DNA"/>
</dbReference>
<dbReference type="RefSeq" id="WP_063216990.1">
    <property type="nucleotide sequence ID" value="NZ_CP015221.1"/>
</dbReference>
<feature type="transmembrane region" description="Helical" evidence="2">
    <location>
        <begin position="20"/>
        <end position="44"/>
    </location>
</feature>
<keyword evidence="3" id="KW-0614">Plasmid</keyword>
<keyword evidence="2" id="KW-1133">Transmembrane helix</keyword>
<evidence type="ECO:0000256" key="2">
    <source>
        <dbReference type="SAM" id="Phobius"/>
    </source>
</evidence>
<evidence type="ECO:0008006" key="5">
    <source>
        <dbReference type="Google" id="ProtNLM"/>
    </source>
</evidence>
<dbReference type="InterPro" id="IPR001646">
    <property type="entry name" value="5peptide_repeat"/>
</dbReference>
<dbReference type="Pfam" id="PF13576">
    <property type="entry name" value="Pentapeptide_3"/>
    <property type="match status" value="1"/>
</dbReference>
<gene>
    <name evidence="3" type="ORF">A3Q41_05021</name>
</gene>
<dbReference type="SUPFAM" id="SSF141571">
    <property type="entry name" value="Pentapeptide repeat-like"/>
    <property type="match status" value="1"/>
</dbReference>
<dbReference type="OrthoDB" id="8440251at2"/>
<feature type="compositionally biased region" description="Acidic residues" evidence="1">
    <location>
        <begin position="446"/>
        <end position="458"/>
    </location>
</feature>
<evidence type="ECO:0000256" key="1">
    <source>
        <dbReference type="SAM" id="MobiDB-lite"/>
    </source>
</evidence>